<keyword evidence="2" id="KW-0479">Metal-binding</keyword>
<evidence type="ECO:0000259" key="5">
    <source>
        <dbReference type="PROSITE" id="PS51379"/>
    </source>
</evidence>
<dbReference type="Pfam" id="PF12838">
    <property type="entry name" value="Fer4_7"/>
    <property type="match status" value="1"/>
</dbReference>
<name>A0A1V5MCD8_UNCT6</name>
<feature type="domain" description="4Fe-4S ferredoxin-type" evidence="5">
    <location>
        <begin position="1"/>
        <end position="31"/>
    </location>
</feature>
<accession>A0A1V5MCD8</accession>
<dbReference type="GO" id="GO:0051539">
    <property type="term" value="F:4 iron, 4 sulfur cluster binding"/>
    <property type="evidence" value="ECO:0007669"/>
    <property type="project" value="UniProtKB-KW"/>
</dbReference>
<dbReference type="InterPro" id="IPR017900">
    <property type="entry name" value="4Fe4S_Fe_S_CS"/>
</dbReference>
<keyword evidence="4" id="KW-0411">Iron-sulfur</keyword>
<dbReference type="Pfam" id="PF12798">
    <property type="entry name" value="Fer4_3"/>
    <property type="match status" value="1"/>
</dbReference>
<protein>
    <submittedName>
        <fullName evidence="6">Quinol dehydrogenase periplasmic component</fullName>
    </submittedName>
</protein>
<reference evidence="6" key="1">
    <citation type="submission" date="2017-02" db="EMBL/GenBank/DDBJ databases">
        <title>Delving into the versatile metabolic prowess of the omnipresent phylum Bacteroidetes.</title>
        <authorList>
            <person name="Nobu M.K."/>
            <person name="Mei R."/>
            <person name="Narihiro T."/>
            <person name="Kuroda K."/>
            <person name="Liu W.-T."/>
        </authorList>
    </citation>
    <scope>NUCLEOTIDE SEQUENCE</scope>
    <source>
        <strain evidence="6">ADurb.Bin417</strain>
    </source>
</reference>
<keyword evidence="3" id="KW-0408">Iron</keyword>
<evidence type="ECO:0000256" key="2">
    <source>
        <dbReference type="ARBA" id="ARBA00022723"/>
    </source>
</evidence>
<comment type="caution">
    <text evidence="6">The sequence shown here is derived from an EMBL/GenBank/DDBJ whole genome shotgun (WGS) entry which is preliminary data.</text>
</comment>
<dbReference type="Gene3D" id="3.30.70.20">
    <property type="match status" value="1"/>
</dbReference>
<evidence type="ECO:0000256" key="1">
    <source>
        <dbReference type="ARBA" id="ARBA00022485"/>
    </source>
</evidence>
<dbReference type="PROSITE" id="PS51379">
    <property type="entry name" value="4FE4S_FER_2"/>
    <property type="match status" value="3"/>
</dbReference>
<dbReference type="AlphaFoldDB" id="A0A1V5MCD8"/>
<evidence type="ECO:0000313" key="6">
    <source>
        <dbReference type="EMBL" id="OPZ90888.1"/>
    </source>
</evidence>
<gene>
    <name evidence="6" type="ORF">BWY73_01222</name>
</gene>
<proteinExistence type="predicted"/>
<sequence length="121" mass="13122">MPHFTPREAPCELCFLCGRVCPSGAIQPTDHGQFKIGTARIDRNRCIAWAEGKLCLICMEYCPVAAIDADGRMRPHVTPDTCVGCGACEKNCPVSGAAAIVVFREGERRGRRLGFSRGRPG</sequence>
<dbReference type="InterPro" id="IPR017896">
    <property type="entry name" value="4Fe4S_Fe-S-bd"/>
</dbReference>
<evidence type="ECO:0000256" key="3">
    <source>
        <dbReference type="ARBA" id="ARBA00023004"/>
    </source>
</evidence>
<feature type="domain" description="4Fe-4S ferredoxin-type" evidence="5">
    <location>
        <begin position="37"/>
        <end position="72"/>
    </location>
</feature>
<dbReference type="SUPFAM" id="SSF54862">
    <property type="entry name" value="4Fe-4S ferredoxins"/>
    <property type="match status" value="1"/>
</dbReference>
<dbReference type="PANTHER" id="PTHR43687:SF1">
    <property type="entry name" value="FERREDOXIN III"/>
    <property type="match status" value="1"/>
</dbReference>
<dbReference type="Proteomes" id="UP000485484">
    <property type="component" value="Unassembled WGS sequence"/>
</dbReference>
<dbReference type="InterPro" id="IPR050572">
    <property type="entry name" value="Fe-S_Ferredoxin"/>
</dbReference>
<organism evidence="6">
    <name type="scientific">candidate division TA06 bacterium ADurb.Bin417</name>
    <dbReference type="NCBI Taxonomy" id="1852828"/>
    <lineage>
        <taxon>Bacteria</taxon>
        <taxon>Bacteria division TA06</taxon>
    </lineage>
</organism>
<dbReference type="PANTHER" id="PTHR43687">
    <property type="entry name" value="ADENYLYLSULFATE REDUCTASE, BETA SUBUNIT"/>
    <property type="match status" value="1"/>
</dbReference>
<dbReference type="PROSITE" id="PS00198">
    <property type="entry name" value="4FE4S_FER_1"/>
    <property type="match status" value="1"/>
</dbReference>
<evidence type="ECO:0000256" key="4">
    <source>
        <dbReference type="ARBA" id="ARBA00023014"/>
    </source>
</evidence>
<dbReference type="GO" id="GO:0046872">
    <property type="term" value="F:metal ion binding"/>
    <property type="evidence" value="ECO:0007669"/>
    <property type="project" value="UniProtKB-KW"/>
</dbReference>
<keyword evidence="1" id="KW-0004">4Fe-4S</keyword>
<dbReference type="EMBL" id="MWAK01000220">
    <property type="protein sequence ID" value="OPZ90888.1"/>
    <property type="molecule type" value="Genomic_DNA"/>
</dbReference>
<feature type="domain" description="4Fe-4S ferredoxin-type" evidence="5">
    <location>
        <begin position="73"/>
        <end position="103"/>
    </location>
</feature>